<organism evidence="2 3">
    <name type="scientific">Mesorhabditis spiculigera</name>
    <dbReference type="NCBI Taxonomy" id="96644"/>
    <lineage>
        <taxon>Eukaryota</taxon>
        <taxon>Metazoa</taxon>
        <taxon>Ecdysozoa</taxon>
        <taxon>Nematoda</taxon>
        <taxon>Chromadorea</taxon>
        <taxon>Rhabditida</taxon>
        <taxon>Rhabditina</taxon>
        <taxon>Rhabditomorpha</taxon>
        <taxon>Rhabditoidea</taxon>
        <taxon>Rhabditidae</taxon>
        <taxon>Mesorhabditinae</taxon>
        <taxon>Mesorhabditis</taxon>
    </lineage>
</organism>
<gene>
    <name evidence="2" type="ORF">MSPICULIGERA_LOCUS13509</name>
</gene>
<reference evidence="2" key="1">
    <citation type="submission" date="2023-06" db="EMBL/GenBank/DDBJ databases">
        <authorList>
            <person name="Delattre M."/>
        </authorList>
    </citation>
    <scope>NUCLEOTIDE SEQUENCE</scope>
    <source>
        <strain evidence="2">AF72</strain>
    </source>
</reference>
<dbReference type="Proteomes" id="UP001177023">
    <property type="component" value="Unassembled WGS sequence"/>
</dbReference>
<evidence type="ECO:0000313" key="2">
    <source>
        <dbReference type="EMBL" id="CAJ0575194.1"/>
    </source>
</evidence>
<feature type="non-terminal residue" evidence="2">
    <location>
        <position position="1"/>
    </location>
</feature>
<keyword evidence="3" id="KW-1185">Reference proteome</keyword>
<accession>A0AA36CUE2</accession>
<proteinExistence type="predicted"/>
<dbReference type="InterPro" id="IPR001810">
    <property type="entry name" value="F-box_dom"/>
</dbReference>
<protein>
    <recommendedName>
        <fullName evidence="1">F-box domain-containing protein</fullName>
    </recommendedName>
</protein>
<name>A0AA36CUE2_9BILA</name>
<dbReference type="PROSITE" id="PS50181">
    <property type="entry name" value="FBOX"/>
    <property type="match status" value="1"/>
</dbReference>
<dbReference type="AlphaFoldDB" id="A0AA36CUE2"/>
<evidence type="ECO:0000259" key="1">
    <source>
        <dbReference type="PROSITE" id="PS50181"/>
    </source>
</evidence>
<evidence type="ECO:0000313" key="3">
    <source>
        <dbReference type="Proteomes" id="UP001177023"/>
    </source>
</evidence>
<comment type="caution">
    <text evidence="2">The sequence shown here is derived from an EMBL/GenBank/DDBJ whole genome shotgun (WGS) entry which is preliminary data.</text>
</comment>
<dbReference type="EMBL" id="CATQJA010002636">
    <property type="protein sequence ID" value="CAJ0575194.1"/>
    <property type="molecule type" value="Genomic_DNA"/>
</dbReference>
<feature type="domain" description="F-box" evidence="1">
    <location>
        <begin position="1"/>
        <end position="55"/>
    </location>
</feature>
<sequence length="256" mass="29650">MPNLAQLPPEIHAKIINELAKKDILPVFLLARSCKTLWKSVQDTRKNLDSFYVEIHGDGAFQVAELNDWRSTWKYNIRSPSVQRLLFTDAVVRSITVPRADFKLHGLKARLLEITCRLDDVAEFCEAMRPVEGFLRLRFKNLRPTPENTLYAQTLHDGILDVWEVDDLLNCLKFRNSRMMLAIEIGAVDQAEPFVRQLLAEWLAGDREIISVTIRVPRFRYAWAEMRDVRERSDGLKLDVKVSSSFSPHFELRAIN</sequence>